<keyword evidence="1" id="KW-0863">Zinc-finger</keyword>
<feature type="domain" description="C2H2-type" evidence="3">
    <location>
        <begin position="49"/>
        <end position="78"/>
    </location>
</feature>
<feature type="region of interest" description="Disordered" evidence="2">
    <location>
        <begin position="1"/>
        <end position="23"/>
    </location>
</feature>
<evidence type="ECO:0000313" key="4">
    <source>
        <dbReference type="EMBL" id="CAI9768698.1"/>
    </source>
</evidence>
<evidence type="ECO:0000256" key="2">
    <source>
        <dbReference type="SAM" id="MobiDB-lite"/>
    </source>
</evidence>
<dbReference type="AlphaFoldDB" id="A0AAD1ZF82"/>
<dbReference type="SMART" id="SM00355">
    <property type="entry name" value="ZnF_C2H2"/>
    <property type="match status" value="2"/>
</dbReference>
<dbReference type="Proteomes" id="UP000834106">
    <property type="component" value="Chromosome 9"/>
</dbReference>
<dbReference type="InterPro" id="IPR013087">
    <property type="entry name" value="Znf_C2H2_type"/>
</dbReference>
<gene>
    <name evidence="4" type="ORF">FPE_LOCUS16128</name>
</gene>
<name>A0AAD1ZF82_9LAMI</name>
<reference evidence="4" key="1">
    <citation type="submission" date="2023-05" db="EMBL/GenBank/DDBJ databases">
        <authorList>
            <person name="Huff M."/>
        </authorList>
    </citation>
    <scope>NUCLEOTIDE SEQUENCE</scope>
</reference>
<evidence type="ECO:0000313" key="5">
    <source>
        <dbReference type="Proteomes" id="UP000834106"/>
    </source>
</evidence>
<evidence type="ECO:0000259" key="3">
    <source>
        <dbReference type="PROSITE" id="PS50157"/>
    </source>
</evidence>
<proteinExistence type="predicted"/>
<feature type="compositionally biased region" description="Basic and acidic residues" evidence="2">
    <location>
        <begin position="13"/>
        <end position="23"/>
    </location>
</feature>
<dbReference type="InterPro" id="IPR036236">
    <property type="entry name" value="Znf_C2H2_sf"/>
</dbReference>
<dbReference type="EMBL" id="OU503044">
    <property type="protein sequence ID" value="CAI9768698.1"/>
    <property type="molecule type" value="Genomic_DNA"/>
</dbReference>
<evidence type="ECO:0000256" key="1">
    <source>
        <dbReference type="PROSITE-ProRule" id="PRU00042"/>
    </source>
</evidence>
<keyword evidence="1" id="KW-0862">Zinc</keyword>
<protein>
    <recommendedName>
        <fullName evidence="3">C2H2-type domain-containing protein</fullName>
    </recommendedName>
</protein>
<dbReference type="PROSITE" id="PS00028">
    <property type="entry name" value="ZINC_FINGER_C2H2_1"/>
    <property type="match status" value="1"/>
</dbReference>
<dbReference type="PROSITE" id="PS50157">
    <property type="entry name" value="ZINC_FINGER_C2H2_2"/>
    <property type="match status" value="1"/>
</dbReference>
<keyword evidence="5" id="KW-1185">Reference proteome</keyword>
<dbReference type="Gene3D" id="3.30.160.60">
    <property type="entry name" value="Classic Zinc Finger"/>
    <property type="match status" value="1"/>
</dbReference>
<dbReference type="SUPFAM" id="SSF57667">
    <property type="entry name" value="beta-beta-alpha zinc fingers"/>
    <property type="match status" value="1"/>
</dbReference>
<sequence length="140" mass="16058">MLKKARKACADSLPHKDKKEHDTRPHNCELEGCQMSFKTNAELLLHKRNQCPVDGCNKKFNSHKYAVQHHFVHEDDRPLECPWEGCLCHLSGLGKHLCIFKACSFASCCGDAMFYMLVKMDQVREIGDPVWLQTMNRPGL</sequence>
<dbReference type="GO" id="GO:0008270">
    <property type="term" value="F:zinc ion binding"/>
    <property type="evidence" value="ECO:0007669"/>
    <property type="project" value="UniProtKB-KW"/>
</dbReference>
<keyword evidence="1" id="KW-0479">Metal-binding</keyword>
<accession>A0AAD1ZF82</accession>
<organism evidence="4 5">
    <name type="scientific">Fraxinus pennsylvanica</name>
    <dbReference type="NCBI Taxonomy" id="56036"/>
    <lineage>
        <taxon>Eukaryota</taxon>
        <taxon>Viridiplantae</taxon>
        <taxon>Streptophyta</taxon>
        <taxon>Embryophyta</taxon>
        <taxon>Tracheophyta</taxon>
        <taxon>Spermatophyta</taxon>
        <taxon>Magnoliopsida</taxon>
        <taxon>eudicotyledons</taxon>
        <taxon>Gunneridae</taxon>
        <taxon>Pentapetalae</taxon>
        <taxon>asterids</taxon>
        <taxon>lamiids</taxon>
        <taxon>Lamiales</taxon>
        <taxon>Oleaceae</taxon>
        <taxon>Oleeae</taxon>
        <taxon>Fraxinus</taxon>
    </lineage>
</organism>